<dbReference type="PANTHER" id="PTHR32060:SF30">
    <property type="entry name" value="CARBOXY-TERMINAL PROCESSING PROTEASE CTPA"/>
    <property type="match status" value="1"/>
</dbReference>
<dbReference type="InterPro" id="IPR005151">
    <property type="entry name" value="Tail-specific_protease"/>
</dbReference>
<evidence type="ECO:0000259" key="1">
    <source>
        <dbReference type="Pfam" id="PF03572"/>
    </source>
</evidence>
<name>A0AA44DC83_STRE0</name>
<sequence length="307" mass="31909">MSSEARAYLRGALDHLEDTALAGDEVDWPSVRSEAFRTAADARTPADTHAAILKAVRSLGDGHSYFYTPAEAEEITAASGAVTGGNVEGRALPGGIGYLDVRGARGDARALGAFVGSGRAAVAAADRGGACGWIVDLRENQGGNMWPMLTVLGPILGEGRAGSFVGADGKAVPFLIRDGAPRRGKDTWPWAPPAPVTRDHPPVAVLTGPWTASSGEAVAIAFRGRPATRTFGSPTRGIPTGIAPRELPDGAVLGVAQSRIADRTGRSYEGPLQPDEEVPVVREDTGTGGDRALTTAARWLERQPGCR</sequence>
<evidence type="ECO:0000313" key="3">
    <source>
        <dbReference type="Proteomes" id="UP000570003"/>
    </source>
</evidence>
<dbReference type="GO" id="GO:0008236">
    <property type="term" value="F:serine-type peptidase activity"/>
    <property type="evidence" value="ECO:0007669"/>
    <property type="project" value="InterPro"/>
</dbReference>
<dbReference type="Pfam" id="PF03572">
    <property type="entry name" value="Peptidase_S41"/>
    <property type="match status" value="1"/>
</dbReference>
<dbReference type="Gene3D" id="3.90.226.10">
    <property type="entry name" value="2-enoyl-CoA Hydratase, Chain A, domain 1"/>
    <property type="match status" value="1"/>
</dbReference>
<dbReference type="Gene3D" id="3.30.750.44">
    <property type="match status" value="1"/>
</dbReference>
<gene>
    <name evidence="2" type="ORF">HGA06_08520</name>
</gene>
<dbReference type="EMBL" id="JAAXOU010000062">
    <property type="protein sequence ID" value="NKY14203.1"/>
    <property type="molecule type" value="Genomic_DNA"/>
</dbReference>
<feature type="domain" description="Tail specific protease" evidence="1">
    <location>
        <begin position="120"/>
        <end position="278"/>
    </location>
</feature>
<protein>
    <submittedName>
        <fullName evidence="2">Peptidase S41</fullName>
    </submittedName>
</protein>
<dbReference type="GO" id="GO:0007165">
    <property type="term" value="P:signal transduction"/>
    <property type="evidence" value="ECO:0007669"/>
    <property type="project" value="TreeGrafter"/>
</dbReference>
<dbReference type="InterPro" id="IPR029045">
    <property type="entry name" value="ClpP/crotonase-like_dom_sf"/>
</dbReference>
<dbReference type="Proteomes" id="UP000570003">
    <property type="component" value="Unassembled WGS sequence"/>
</dbReference>
<dbReference type="GO" id="GO:0006508">
    <property type="term" value="P:proteolysis"/>
    <property type="evidence" value="ECO:0007669"/>
    <property type="project" value="InterPro"/>
</dbReference>
<comment type="caution">
    <text evidence="2">The sequence shown here is derived from an EMBL/GenBank/DDBJ whole genome shotgun (WGS) entry which is preliminary data.</text>
</comment>
<proteinExistence type="predicted"/>
<dbReference type="SUPFAM" id="SSF52096">
    <property type="entry name" value="ClpP/crotonase"/>
    <property type="match status" value="1"/>
</dbReference>
<accession>A0AA44DC83</accession>
<dbReference type="GO" id="GO:0030288">
    <property type="term" value="C:outer membrane-bounded periplasmic space"/>
    <property type="evidence" value="ECO:0007669"/>
    <property type="project" value="TreeGrafter"/>
</dbReference>
<evidence type="ECO:0000313" key="2">
    <source>
        <dbReference type="EMBL" id="NKY14203.1"/>
    </source>
</evidence>
<keyword evidence="3" id="KW-1185">Reference proteome</keyword>
<dbReference type="AlphaFoldDB" id="A0AA44DC83"/>
<dbReference type="PANTHER" id="PTHR32060">
    <property type="entry name" value="TAIL-SPECIFIC PROTEASE"/>
    <property type="match status" value="1"/>
</dbReference>
<dbReference type="CDD" id="cd06567">
    <property type="entry name" value="Peptidase_S41"/>
    <property type="match status" value="1"/>
</dbReference>
<dbReference type="GO" id="GO:0004175">
    <property type="term" value="F:endopeptidase activity"/>
    <property type="evidence" value="ECO:0007669"/>
    <property type="project" value="TreeGrafter"/>
</dbReference>
<reference evidence="2 3" key="1">
    <citation type="submission" date="2020-04" db="EMBL/GenBank/DDBJ databases">
        <title>MicrobeNet Type strains.</title>
        <authorList>
            <person name="Nicholson A.C."/>
        </authorList>
    </citation>
    <scope>NUCLEOTIDE SEQUENCE [LARGE SCALE GENOMIC DNA]</scope>
    <source>
        <strain evidence="2 3">DSM 40738</strain>
    </source>
</reference>
<organism evidence="2 3">
    <name type="scientific">Streptomyces somaliensis (strain ATCC 33201 / DSM 40738 / JCM 12659 / KCTC 9044 / NCTC 11332 / NRRL B-12077 / IP 733)</name>
    <dbReference type="NCBI Taxonomy" id="1134445"/>
    <lineage>
        <taxon>Bacteria</taxon>
        <taxon>Bacillati</taxon>
        <taxon>Actinomycetota</taxon>
        <taxon>Actinomycetes</taxon>
        <taxon>Kitasatosporales</taxon>
        <taxon>Streptomycetaceae</taxon>
        <taxon>Streptomyces</taxon>
    </lineage>
</organism>